<keyword evidence="1" id="KW-0472">Membrane</keyword>
<sequence>MPHHSQKILTLIRYIFCIPLSLIVAFITQAILVFISNIGLNYSGIDPTSTVVRLYKLFIEVIRMGVLSGVFVYLSQYFAPNNKHAIGIIALCISVSLLSIIGFFDFAVGAFNVVILLSLVCGFIGAGIGYRFGGIYLNNTHKSSHDA</sequence>
<dbReference type="EMBL" id="BK032698">
    <property type="protein sequence ID" value="DAF55726.1"/>
    <property type="molecule type" value="Genomic_DNA"/>
</dbReference>
<protein>
    <submittedName>
        <fullName evidence="2">Uncharacterized protein</fullName>
    </submittedName>
</protein>
<keyword evidence="1" id="KW-1133">Transmembrane helix</keyword>
<feature type="transmembrane region" description="Helical" evidence="1">
    <location>
        <begin position="55"/>
        <end position="74"/>
    </location>
</feature>
<name>A0A8S5SXQ5_9CAUD</name>
<organism evidence="2">
    <name type="scientific">Siphoviridae sp. ctAkS7</name>
    <dbReference type="NCBI Taxonomy" id="2827798"/>
    <lineage>
        <taxon>Viruses</taxon>
        <taxon>Duplodnaviria</taxon>
        <taxon>Heunggongvirae</taxon>
        <taxon>Uroviricota</taxon>
        <taxon>Caudoviricetes</taxon>
    </lineage>
</organism>
<proteinExistence type="predicted"/>
<evidence type="ECO:0000256" key="1">
    <source>
        <dbReference type="SAM" id="Phobius"/>
    </source>
</evidence>
<evidence type="ECO:0000313" key="2">
    <source>
        <dbReference type="EMBL" id="DAF55726.1"/>
    </source>
</evidence>
<feature type="transmembrane region" description="Helical" evidence="1">
    <location>
        <begin position="110"/>
        <end position="132"/>
    </location>
</feature>
<feature type="transmembrane region" description="Helical" evidence="1">
    <location>
        <begin position="86"/>
        <end position="104"/>
    </location>
</feature>
<accession>A0A8S5SXQ5</accession>
<feature type="transmembrane region" description="Helical" evidence="1">
    <location>
        <begin position="12"/>
        <end position="35"/>
    </location>
</feature>
<keyword evidence="1" id="KW-0812">Transmembrane</keyword>
<reference evidence="2" key="1">
    <citation type="journal article" date="2021" name="Proc. Natl. Acad. Sci. U.S.A.">
        <title>A Catalog of Tens of Thousands of Viruses from Human Metagenomes Reveals Hidden Associations with Chronic Diseases.</title>
        <authorList>
            <person name="Tisza M.J."/>
            <person name="Buck C.B."/>
        </authorList>
    </citation>
    <scope>NUCLEOTIDE SEQUENCE</scope>
    <source>
        <strain evidence="2">CtAkS7</strain>
    </source>
</reference>